<sequence length="63" mass="6597">MGRLVRIPSDFEGSTDVGINAAHPRAPHILPPVTAVIAFLRNLSTDAGMVDANDCPRIGAMIG</sequence>
<protein>
    <submittedName>
        <fullName evidence="1">Uncharacterized protein</fullName>
    </submittedName>
</protein>
<gene>
    <name evidence="1" type="ORF">FOY91_05060</name>
</gene>
<dbReference type="EMBL" id="VNIM01000013">
    <property type="protein sequence ID" value="TVV76115.1"/>
    <property type="molecule type" value="Genomic_DNA"/>
</dbReference>
<evidence type="ECO:0000313" key="1">
    <source>
        <dbReference type="EMBL" id="TVV76115.1"/>
    </source>
</evidence>
<evidence type="ECO:0000313" key="2">
    <source>
        <dbReference type="Proteomes" id="UP000318681"/>
    </source>
</evidence>
<comment type="caution">
    <text evidence="1">The sequence shown here is derived from an EMBL/GenBank/DDBJ whole genome shotgun (WGS) entry which is preliminary data.</text>
</comment>
<accession>A0A558R9R1</accession>
<proteinExistence type="predicted"/>
<reference evidence="1 2" key="1">
    <citation type="submission" date="2019-07" db="EMBL/GenBank/DDBJ databases">
        <title>Sphingomonas solaris sp. nov., isolated from a solar panel from Boston, Massachusetts.</title>
        <authorList>
            <person name="Tanner K."/>
            <person name="Pascual J."/>
            <person name="Mancuso C."/>
            <person name="Pereto J."/>
            <person name="Khalil A."/>
            <person name="Vilanova C."/>
        </authorList>
    </citation>
    <scope>NUCLEOTIDE SEQUENCE [LARGE SCALE GENOMIC DNA]</scope>
    <source>
        <strain evidence="1 2">R4DWN</strain>
    </source>
</reference>
<organism evidence="1 2">
    <name type="scientific">Alterirhizorhabdus solaris</name>
    <dbReference type="NCBI Taxonomy" id="2529389"/>
    <lineage>
        <taxon>Bacteria</taxon>
        <taxon>Pseudomonadati</taxon>
        <taxon>Pseudomonadota</taxon>
        <taxon>Alphaproteobacteria</taxon>
        <taxon>Sphingomonadales</taxon>
        <taxon>Rhizorhabdaceae</taxon>
        <taxon>Alterirhizorhabdus</taxon>
    </lineage>
</organism>
<name>A0A558R9R1_9SPHN</name>
<dbReference type="RefSeq" id="WP_145148793.1">
    <property type="nucleotide sequence ID" value="NZ_VNIM01000013.1"/>
</dbReference>
<dbReference type="Proteomes" id="UP000318681">
    <property type="component" value="Unassembled WGS sequence"/>
</dbReference>
<dbReference type="AlphaFoldDB" id="A0A558R9R1"/>
<keyword evidence="2" id="KW-1185">Reference proteome</keyword>